<dbReference type="Gene3D" id="3.90.1300.10">
    <property type="entry name" value="Amidase signature (AS) domain"/>
    <property type="match status" value="1"/>
</dbReference>
<dbReference type="InterPro" id="IPR023631">
    <property type="entry name" value="Amidase_dom"/>
</dbReference>
<sequence>MSHAANVSVRDRLEQILSRLNNRRHEQKAFVRLYEERARSEADAADRRRQAGDSLGPLDGKIVSIKDLLDIAGEPTLAGSIIRRDAPPAQKDALVVQRLRAAGAVIIGKTHMTEFAFTAVGLNPHYPVPGNATDESLIPGGSSSGAGVSAAEGTCDIAIGSDTGGSIRIPAALNGIVGFKPTASRIPLDGAFPLSPVLDSLGPLARTVADCAATDAVMAGEQPRPLVARPVADLRIGIPRGRLFEDLSPEVADAFAASLDRLAKAGAKIVDCTIDDLIEKLGQATRIGSIAGLEASRIHAGWLGDAAVPVDERVKFSLRRRLLVPDATISALLQTRHALAAAMDERLSPYDLIALPTTPIAAVSIASVDTDAAEYDRVESLLLRNCQVANQFDLTAITLPMPGLVRPAGLMLVGRNGTDATVLASALSAEALLQQA</sequence>
<evidence type="ECO:0000313" key="3">
    <source>
        <dbReference type="Proteomes" id="UP001055460"/>
    </source>
</evidence>
<evidence type="ECO:0000259" key="1">
    <source>
        <dbReference type="Pfam" id="PF01425"/>
    </source>
</evidence>
<protein>
    <submittedName>
        <fullName evidence="2">Amidase</fullName>
    </submittedName>
</protein>
<dbReference type="InterPro" id="IPR036928">
    <property type="entry name" value="AS_sf"/>
</dbReference>
<dbReference type="RefSeq" id="WP_244546728.1">
    <property type="nucleotide sequence ID" value="NZ_CAXURO020000001.1"/>
</dbReference>
<gene>
    <name evidence="2" type="ORF">NE863_16485</name>
</gene>
<dbReference type="EMBL" id="CP098807">
    <property type="protein sequence ID" value="USJ22872.1"/>
    <property type="molecule type" value="Genomic_DNA"/>
</dbReference>
<accession>A0A9Q8Y819</accession>
<dbReference type="InterPro" id="IPR000120">
    <property type="entry name" value="Amidase"/>
</dbReference>
<evidence type="ECO:0000313" key="2">
    <source>
        <dbReference type="EMBL" id="USJ22872.1"/>
    </source>
</evidence>
<proteinExistence type="predicted"/>
<dbReference type="Pfam" id="PF01425">
    <property type="entry name" value="Amidase"/>
    <property type="match status" value="1"/>
</dbReference>
<dbReference type="PANTHER" id="PTHR11895">
    <property type="entry name" value="TRANSAMIDASE"/>
    <property type="match status" value="1"/>
</dbReference>
<dbReference type="SUPFAM" id="SSF75304">
    <property type="entry name" value="Amidase signature (AS) enzymes"/>
    <property type="match status" value="1"/>
</dbReference>
<dbReference type="NCBIfam" id="NF004622">
    <property type="entry name" value="PRK05962.1"/>
    <property type="match status" value="1"/>
</dbReference>
<organism evidence="2 3">
    <name type="scientific">Ensifer adhaerens</name>
    <name type="common">Sinorhizobium morelense</name>
    <dbReference type="NCBI Taxonomy" id="106592"/>
    <lineage>
        <taxon>Bacteria</taxon>
        <taxon>Pseudomonadati</taxon>
        <taxon>Pseudomonadota</taxon>
        <taxon>Alphaproteobacteria</taxon>
        <taxon>Hyphomicrobiales</taxon>
        <taxon>Rhizobiaceae</taxon>
        <taxon>Sinorhizobium/Ensifer group</taxon>
        <taxon>Ensifer</taxon>
    </lineage>
</organism>
<name>A0A9Q8Y819_ENSAD</name>
<dbReference type="Proteomes" id="UP001055460">
    <property type="component" value="Chromosome"/>
</dbReference>
<dbReference type="GO" id="GO:0003824">
    <property type="term" value="F:catalytic activity"/>
    <property type="evidence" value="ECO:0007669"/>
    <property type="project" value="InterPro"/>
</dbReference>
<reference evidence="2" key="1">
    <citation type="submission" date="2022-06" db="EMBL/GenBank/DDBJ databases">
        <title>Physiological and biochemical characterization and genomic elucidation of a strain of the genus Ensifer adhaerens M8 that combines arsenic oxidation and chromium reduction.</title>
        <authorList>
            <person name="Li X."/>
            <person name="Yu c."/>
        </authorList>
    </citation>
    <scope>NUCLEOTIDE SEQUENCE</scope>
    <source>
        <strain evidence="2">M8</strain>
    </source>
</reference>
<feature type="domain" description="Amidase" evidence="1">
    <location>
        <begin position="13"/>
        <end position="423"/>
    </location>
</feature>
<dbReference type="AlphaFoldDB" id="A0A9Q8Y819"/>
<dbReference type="PANTHER" id="PTHR11895:SF176">
    <property type="entry name" value="AMIDASE AMID-RELATED"/>
    <property type="match status" value="1"/>
</dbReference>